<evidence type="ECO:0000313" key="3">
    <source>
        <dbReference type="EMBL" id="KAF2666917.1"/>
    </source>
</evidence>
<feature type="compositionally biased region" description="Acidic residues" evidence="1">
    <location>
        <begin position="152"/>
        <end position="162"/>
    </location>
</feature>
<dbReference type="AlphaFoldDB" id="A0A6A6U645"/>
<evidence type="ECO:0000313" key="4">
    <source>
        <dbReference type="Proteomes" id="UP000799302"/>
    </source>
</evidence>
<dbReference type="PANTHER" id="PTHR13379:SF0">
    <property type="entry name" value="UPF0415 PROTEIN C7ORF25"/>
    <property type="match status" value="1"/>
</dbReference>
<gene>
    <name evidence="3" type="ORF">BT63DRAFT_427329</name>
</gene>
<organism evidence="3 4">
    <name type="scientific">Microthyrium microscopicum</name>
    <dbReference type="NCBI Taxonomy" id="703497"/>
    <lineage>
        <taxon>Eukaryota</taxon>
        <taxon>Fungi</taxon>
        <taxon>Dikarya</taxon>
        <taxon>Ascomycota</taxon>
        <taxon>Pezizomycotina</taxon>
        <taxon>Dothideomycetes</taxon>
        <taxon>Dothideomycetes incertae sedis</taxon>
        <taxon>Microthyriales</taxon>
        <taxon>Microthyriaceae</taxon>
        <taxon>Microthyrium</taxon>
    </lineage>
</organism>
<keyword evidence="4" id="KW-1185">Reference proteome</keyword>
<feature type="domain" description="DUF1308" evidence="2">
    <location>
        <begin position="260"/>
        <end position="347"/>
    </location>
</feature>
<evidence type="ECO:0000256" key="1">
    <source>
        <dbReference type="SAM" id="MobiDB-lite"/>
    </source>
</evidence>
<dbReference type="Pfam" id="PF07000">
    <property type="entry name" value="DUF1308"/>
    <property type="match status" value="1"/>
</dbReference>
<dbReference type="PANTHER" id="PTHR13379">
    <property type="entry name" value="UNCHARACTERIZED DUF1308"/>
    <property type="match status" value="1"/>
</dbReference>
<reference evidence="3" key="1">
    <citation type="journal article" date="2020" name="Stud. Mycol.">
        <title>101 Dothideomycetes genomes: a test case for predicting lifestyles and emergence of pathogens.</title>
        <authorList>
            <person name="Haridas S."/>
            <person name="Albert R."/>
            <person name="Binder M."/>
            <person name="Bloem J."/>
            <person name="Labutti K."/>
            <person name="Salamov A."/>
            <person name="Andreopoulos B."/>
            <person name="Baker S."/>
            <person name="Barry K."/>
            <person name="Bills G."/>
            <person name="Bluhm B."/>
            <person name="Cannon C."/>
            <person name="Castanera R."/>
            <person name="Culley D."/>
            <person name="Daum C."/>
            <person name="Ezra D."/>
            <person name="Gonzalez J."/>
            <person name="Henrissat B."/>
            <person name="Kuo A."/>
            <person name="Liang C."/>
            <person name="Lipzen A."/>
            <person name="Lutzoni F."/>
            <person name="Magnuson J."/>
            <person name="Mondo S."/>
            <person name="Nolan M."/>
            <person name="Ohm R."/>
            <person name="Pangilinan J."/>
            <person name="Park H.-J."/>
            <person name="Ramirez L."/>
            <person name="Alfaro M."/>
            <person name="Sun H."/>
            <person name="Tritt A."/>
            <person name="Yoshinaga Y."/>
            <person name="Zwiers L.-H."/>
            <person name="Turgeon B."/>
            <person name="Goodwin S."/>
            <person name="Spatafora J."/>
            <person name="Crous P."/>
            <person name="Grigoriev I."/>
        </authorList>
    </citation>
    <scope>NUCLEOTIDE SEQUENCE</scope>
    <source>
        <strain evidence="3">CBS 115976</strain>
    </source>
</reference>
<dbReference type="EMBL" id="MU004238">
    <property type="protein sequence ID" value="KAF2666917.1"/>
    <property type="molecule type" value="Genomic_DNA"/>
</dbReference>
<name>A0A6A6U645_9PEZI</name>
<dbReference type="OrthoDB" id="441890at2759"/>
<proteinExistence type="predicted"/>
<dbReference type="InterPro" id="IPR010733">
    <property type="entry name" value="DUF1308"/>
</dbReference>
<sequence>MADLISAEMSSLALLESDTKKRIQDARNLLAELDFFLAIACSEKKFDINNAKAFRSRIITEIRNLEKLSSSRVTDQDRIKLDSSNLSFFEAIWNVAKQSAGVTGIRSHLTANYTIKCDIVAEGGSKLIKVLTISEKRLLYEMAAQGWHWDDPDSDSETESDEEHGREKDDDLPELSLFKIARALIDQVKDTRVRYRRPRLVLTLTRLREGSVSAIDTILTKIRSMGVEIVCGNNLPPPISIQDALSTMLYDDTERLTKTLNVDCTLLLALVSDITNSVVQEKPSFNRALKRQLEIEAKEQLLLNVLGPIIKDRKLVCSYEAAKTMRDITEFIGTPTERARLETIMAKPEDKRSQKEVQNAFQQYSCYHISDSWNFPIEIWDDVAIDDPRLPEFASEAVSGFNPVTKSVFLNGWAHGITTITSNKGAVCALQRDVEAARQSNEEVGPEVWFCKTSRSLMAKEKDRRDASSQKALE</sequence>
<accession>A0A6A6U645</accession>
<dbReference type="Proteomes" id="UP000799302">
    <property type="component" value="Unassembled WGS sequence"/>
</dbReference>
<evidence type="ECO:0000259" key="2">
    <source>
        <dbReference type="Pfam" id="PF07000"/>
    </source>
</evidence>
<protein>
    <recommendedName>
        <fullName evidence="2">DUF1308 domain-containing protein</fullName>
    </recommendedName>
</protein>
<feature type="region of interest" description="Disordered" evidence="1">
    <location>
        <begin position="150"/>
        <end position="169"/>
    </location>
</feature>